<dbReference type="Gene3D" id="1.10.3470.10">
    <property type="entry name" value="ABC transporter involved in vitamin B12 uptake, BtuC"/>
    <property type="match status" value="1"/>
</dbReference>
<dbReference type="RefSeq" id="WP_136891782.1">
    <property type="nucleotide sequence ID" value="NZ_CP034413.3"/>
</dbReference>
<feature type="transmembrane region" description="Helical" evidence="8">
    <location>
        <begin position="223"/>
        <end position="240"/>
    </location>
</feature>
<evidence type="ECO:0000256" key="5">
    <source>
        <dbReference type="ARBA" id="ARBA00022692"/>
    </source>
</evidence>
<dbReference type="PANTHER" id="PTHR30472:SF25">
    <property type="entry name" value="ABC TRANSPORTER PERMEASE PROTEIN MJ0876-RELATED"/>
    <property type="match status" value="1"/>
</dbReference>
<dbReference type="CDD" id="cd06550">
    <property type="entry name" value="TM_ABC_iron-siderophores_like"/>
    <property type="match status" value="1"/>
</dbReference>
<feature type="transmembrane region" description="Helical" evidence="8">
    <location>
        <begin position="261"/>
        <end position="291"/>
    </location>
</feature>
<evidence type="ECO:0000256" key="8">
    <source>
        <dbReference type="SAM" id="Phobius"/>
    </source>
</evidence>
<evidence type="ECO:0000313" key="9">
    <source>
        <dbReference type="EMBL" id="QCI60983.1"/>
    </source>
</evidence>
<dbReference type="KEGG" id="obj:EIO64_06775"/>
<evidence type="ECO:0000256" key="7">
    <source>
        <dbReference type="ARBA" id="ARBA00023136"/>
    </source>
</evidence>
<dbReference type="EMBL" id="CP034413">
    <property type="protein sequence ID" value="QCI60983.1"/>
    <property type="molecule type" value="Genomic_DNA"/>
</dbReference>
<evidence type="ECO:0000256" key="1">
    <source>
        <dbReference type="ARBA" id="ARBA00004651"/>
    </source>
</evidence>
<dbReference type="SUPFAM" id="SSF81345">
    <property type="entry name" value="ABC transporter involved in vitamin B12 uptake, BtuC"/>
    <property type="match status" value="1"/>
</dbReference>
<dbReference type="PANTHER" id="PTHR30472">
    <property type="entry name" value="FERRIC ENTEROBACTIN TRANSPORT SYSTEM PERMEASE PROTEIN"/>
    <property type="match status" value="1"/>
</dbReference>
<dbReference type="FunFam" id="1.10.3470.10:FF:000001">
    <property type="entry name" value="Vitamin B12 ABC transporter permease BtuC"/>
    <property type="match status" value="1"/>
</dbReference>
<dbReference type="Proteomes" id="UP000298642">
    <property type="component" value="Chromosome"/>
</dbReference>
<organism evidence="9 10">
    <name type="scientific">Dysosmobacter welbionis</name>
    <dbReference type="NCBI Taxonomy" id="2093857"/>
    <lineage>
        <taxon>Bacteria</taxon>
        <taxon>Bacillati</taxon>
        <taxon>Bacillota</taxon>
        <taxon>Clostridia</taxon>
        <taxon>Eubacteriales</taxon>
        <taxon>Oscillospiraceae</taxon>
        <taxon>Dysosmobacter</taxon>
    </lineage>
</organism>
<evidence type="ECO:0000256" key="2">
    <source>
        <dbReference type="ARBA" id="ARBA00007935"/>
    </source>
</evidence>
<dbReference type="GO" id="GO:0022857">
    <property type="term" value="F:transmembrane transporter activity"/>
    <property type="evidence" value="ECO:0007669"/>
    <property type="project" value="InterPro"/>
</dbReference>
<evidence type="ECO:0000256" key="4">
    <source>
        <dbReference type="ARBA" id="ARBA00022475"/>
    </source>
</evidence>
<name>A0A4D7AUB2_9FIRM</name>
<feature type="transmembrane region" description="Helical" evidence="8">
    <location>
        <begin position="144"/>
        <end position="164"/>
    </location>
</feature>
<dbReference type="InterPro" id="IPR037294">
    <property type="entry name" value="ABC_BtuC-like"/>
</dbReference>
<comment type="subcellular location">
    <subcellularLocation>
        <location evidence="1">Cell membrane</location>
        <topology evidence="1">Multi-pass membrane protein</topology>
    </subcellularLocation>
</comment>
<keyword evidence="6 8" id="KW-1133">Transmembrane helix</keyword>
<feature type="transmembrane region" description="Helical" evidence="8">
    <location>
        <begin position="74"/>
        <end position="93"/>
    </location>
</feature>
<sequence>MHSEQLHTATPDSYRLFLRRKRLVTLVLLAAVLAAALLSLTTGSAGLSLAELADTLAGGGTAQSRAIVFHVRLPRITVAIVVGAALALSGCVMQNVLRNPLAAASTLGVSQGAAFGAALAIIALDAGAQNAANAGTAVTISSPGTVTLCAFLGGLATTAVILILCRLRSASPSSMILAGVALSSLFSGATTLLQYFADDVQLSTVVYWTFGDLGRPGWSEIRLMYAVTLAALVYFLWNRWNYNALSSGVQTAKSLGVSVDLLSYISMGLCTLIASVAVAFVGIVSFVGLIAPHIVRRFVGSDYRFLLPCSALAGSTLLLLGDLAAKVILPPAILPIGAITSLLGAPLFLLLIFRGEALR</sequence>
<keyword evidence="10" id="KW-1185">Reference proteome</keyword>
<dbReference type="Pfam" id="PF01032">
    <property type="entry name" value="FecCD"/>
    <property type="match status" value="1"/>
</dbReference>
<gene>
    <name evidence="9" type="ORF">EIO64_06775</name>
</gene>
<feature type="transmembrane region" description="Helical" evidence="8">
    <location>
        <begin position="100"/>
        <end position="124"/>
    </location>
</feature>
<reference evidence="10" key="1">
    <citation type="submission" date="2018-12" db="EMBL/GenBank/DDBJ databases">
        <title>Dusodibacter welbiota gen. nov., sp. nov., isolated from human faeces and emended description of the Oscillibacter genus.</title>
        <authorList>
            <person name="Le Roy T."/>
            <person name="Van der Smissen P."/>
            <person name="Delzenne N."/>
            <person name="Muccioli G."/>
            <person name="Collet J.F."/>
            <person name="Cani P.D."/>
        </authorList>
    </citation>
    <scope>NUCLEOTIDE SEQUENCE [LARGE SCALE GENOMIC DNA]</scope>
    <source>
        <strain evidence="10">J115</strain>
    </source>
</reference>
<dbReference type="InterPro" id="IPR000522">
    <property type="entry name" value="ABC_transptr_permease_BtuC"/>
</dbReference>
<protein>
    <submittedName>
        <fullName evidence="9">Iron ABC transporter permease</fullName>
    </submittedName>
</protein>
<feature type="transmembrane region" description="Helical" evidence="8">
    <location>
        <begin position="332"/>
        <end position="353"/>
    </location>
</feature>
<dbReference type="GO" id="GO:0005886">
    <property type="term" value="C:plasma membrane"/>
    <property type="evidence" value="ECO:0007669"/>
    <property type="project" value="UniProtKB-SubCell"/>
</dbReference>
<keyword evidence="5 8" id="KW-0812">Transmembrane</keyword>
<dbReference type="AlphaFoldDB" id="A0A4D7AUB2"/>
<keyword evidence="4" id="KW-1003">Cell membrane</keyword>
<proteinExistence type="inferred from homology"/>
<keyword evidence="3" id="KW-0813">Transport</keyword>
<evidence type="ECO:0000256" key="6">
    <source>
        <dbReference type="ARBA" id="ARBA00022989"/>
    </source>
</evidence>
<accession>A0A4D7AUB2</accession>
<dbReference type="GO" id="GO:0033214">
    <property type="term" value="P:siderophore-iron import into cell"/>
    <property type="evidence" value="ECO:0007669"/>
    <property type="project" value="TreeGrafter"/>
</dbReference>
<evidence type="ECO:0000313" key="10">
    <source>
        <dbReference type="Proteomes" id="UP000298642"/>
    </source>
</evidence>
<feature type="transmembrane region" description="Helical" evidence="8">
    <location>
        <begin position="176"/>
        <end position="197"/>
    </location>
</feature>
<keyword evidence="7 8" id="KW-0472">Membrane</keyword>
<evidence type="ECO:0000256" key="3">
    <source>
        <dbReference type="ARBA" id="ARBA00022448"/>
    </source>
</evidence>
<comment type="similarity">
    <text evidence="2">Belongs to the binding-protein-dependent transport system permease family. FecCD subfamily.</text>
</comment>